<feature type="compositionally biased region" description="Polar residues" evidence="2">
    <location>
        <begin position="65"/>
        <end position="75"/>
    </location>
</feature>
<dbReference type="AlphaFoldDB" id="M3JTK2"/>
<evidence type="ECO:0000313" key="3">
    <source>
        <dbReference type="EMBL" id="EMG46180.1"/>
    </source>
</evidence>
<keyword evidence="1" id="KW-0175">Coiled coil</keyword>
<name>M3JTK2_CANMX</name>
<sequence length="626" mass="71570">MSGGFFKDISGNKGDHFFGSTGNHGNESSKTKEVVRVEEDQESSIGSDFEIELHHDTKNELPIDSSATSVTIAETSKSKREPSIKENRMSQPTARAKLASNEDIKKIAPKTLHAAPRILPPSRQHEPKKQKNELIEHPRKLAVEVSDSSLERSFSDVISQLETVNHNLKKDLEVVKKKLKYSENQISKKEKLLRKCNETNLDLHNKMNLFAENLNNIHAKLTVMEEEKNDFLNKNTRTQEEMVVYKKKVSDAKTVNDELKMKLNNIKTQVQLQVKLKDSELHQKESEIDQITGFLSEEKLKVWELQKKLTDWSELLKTVDGLKAQSGDLTEINENLKTQGNDIVEHINKVGCSVVSLQESMNNFNEMNVKNNLKIEGLESKLREVEEAKLNLEAILEDTKNELFTKNQQLDNQREKYELELVKAEEVLQEQYKLSEFSQKELGKLQQELAAADKLHSENTQKFQNEISLIGCKLNEERKINDKISTDKEVLQIDLAETKLKLKDESNKCLVLDETITQLKSQLESNKLLLQNQQDLLDNFQENQIKPLEVKLAIETDKNKQLESQITKVSSNEHSKQPSSKEISKTKHKRGKRESPLSATKKKDLANDIFALTNIHSSPPSKKARK</sequence>
<comment type="caution">
    <text evidence="3">The sequence shown here is derived from an EMBL/GenBank/DDBJ whole genome shotgun (WGS) entry which is preliminary data.</text>
</comment>
<feature type="region of interest" description="Disordered" evidence="2">
    <location>
        <begin position="567"/>
        <end position="603"/>
    </location>
</feature>
<feature type="coiled-coil region" evidence="1">
    <location>
        <begin position="158"/>
        <end position="185"/>
    </location>
</feature>
<feature type="region of interest" description="Disordered" evidence="2">
    <location>
        <begin position="1"/>
        <end position="133"/>
    </location>
</feature>
<feature type="coiled-coil region" evidence="1">
    <location>
        <begin position="221"/>
        <end position="269"/>
    </location>
</feature>
<feature type="coiled-coil region" evidence="1">
    <location>
        <begin position="488"/>
        <end position="543"/>
    </location>
</feature>
<keyword evidence="4" id="KW-1185">Reference proteome</keyword>
<organism evidence="3 4">
    <name type="scientific">Candida maltosa (strain Xu316)</name>
    <name type="common">Yeast</name>
    <dbReference type="NCBI Taxonomy" id="1245528"/>
    <lineage>
        <taxon>Eukaryota</taxon>
        <taxon>Fungi</taxon>
        <taxon>Dikarya</taxon>
        <taxon>Ascomycota</taxon>
        <taxon>Saccharomycotina</taxon>
        <taxon>Pichiomycetes</taxon>
        <taxon>Debaryomycetaceae</taxon>
        <taxon>Candida/Lodderomyces clade</taxon>
        <taxon>Candida</taxon>
    </lineage>
</organism>
<accession>M3JTK2</accession>
<feature type="compositionally biased region" description="Basic and acidic residues" evidence="2">
    <location>
        <begin position="51"/>
        <end position="61"/>
    </location>
</feature>
<dbReference type="Proteomes" id="UP000011777">
    <property type="component" value="Unassembled WGS sequence"/>
</dbReference>
<evidence type="ECO:0000256" key="1">
    <source>
        <dbReference type="SAM" id="Coils"/>
    </source>
</evidence>
<dbReference type="OrthoDB" id="4026829at2759"/>
<dbReference type="EMBL" id="AOGT01002092">
    <property type="protein sequence ID" value="EMG46180.1"/>
    <property type="molecule type" value="Genomic_DNA"/>
</dbReference>
<feature type="compositionally biased region" description="Basic and acidic residues" evidence="2">
    <location>
        <begin position="123"/>
        <end position="133"/>
    </location>
</feature>
<dbReference type="STRING" id="1245528.M3JTK2"/>
<gene>
    <name evidence="3" type="ORF">G210_3593</name>
</gene>
<protein>
    <submittedName>
        <fullName evidence="3">Uncharacterized protein</fullName>
    </submittedName>
</protein>
<feature type="coiled-coil region" evidence="1">
    <location>
        <begin position="368"/>
        <end position="434"/>
    </location>
</feature>
<proteinExistence type="predicted"/>
<feature type="compositionally biased region" description="Basic and acidic residues" evidence="2">
    <location>
        <begin position="76"/>
        <end position="88"/>
    </location>
</feature>
<evidence type="ECO:0000256" key="2">
    <source>
        <dbReference type="SAM" id="MobiDB-lite"/>
    </source>
</evidence>
<reference evidence="3 4" key="1">
    <citation type="submission" date="2013-02" db="EMBL/GenBank/DDBJ databases">
        <title>Genome sequence of Candida maltosa Xu316, a potential industrial strain for xylitol and ethanol production.</title>
        <authorList>
            <person name="Yu J."/>
            <person name="Wang Q."/>
            <person name="Geng X."/>
            <person name="Bao W."/>
            <person name="He P."/>
            <person name="Cai J."/>
        </authorList>
    </citation>
    <scope>NUCLEOTIDE SEQUENCE [LARGE SCALE GENOMIC DNA]</scope>
    <source>
        <strain evidence="4">Xu316</strain>
    </source>
</reference>
<dbReference type="HOGENOM" id="CLU_436767_0_0_1"/>
<feature type="compositionally biased region" description="Basic and acidic residues" evidence="2">
    <location>
        <begin position="27"/>
        <end position="38"/>
    </location>
</feature>
<evidence type="ECO:0000313" key="4">
    <source>
        <dbReference type="Proteomes" id="UP000011777"/>
    </source>
</evidence>